<evidence type="ECO:0000313" key="9">
    <source>
        <dbReference type="EMBL" id="TDW24224.1"/>
    </source>
</evidence>
<name>A0A4V3G8U1_9ACTN</name>
<dbReference type="AlphaFoldDB" id="A0A4V3G8U1"/>
<dbReference type="RefSeq" id="WP_134119422.1">
    <property type="nucleotide sequence ID" value="NZ_SODF01000001.1"/>
</dbReference>
<evidence type="ECO:0000313" key="10">
    <source>
        <dbReference type="Proteomes" id="UP000295447"/>
    </source>
</evidence>
<proteinExistence type="inferred from homology"/>
<comment type="similarity">
    <text evidence="7">Belongs to the binding-protein-dependent transport system permease family.</text>
</comment>
<dbReference type="GO" id="GO:0055085">
    <property type="term" value="P:transmembrane transport"/>
    <property type="evidence" value="ECO:0007669"/>
    <property type="project" value="InterPro"/>
</dbReference>
<reference evidence="9 10" key="1">
    <citation type="submission" date="2019-03" db="EMBL/GenBank/DDBJ databases">
        <title>Genomic Encyclopedia of Type Strains, Phase III (KMG-III): the genomes of soil and plant-associated and newly described type strains.</title>
        <authorList>
            <person name="Whitman W."/>
        </authorList>
    </citation>
    <scope>NUCLEOTIDE SEQUENCE [LARGE SCALE GENOMIC DNA]</scope>
    <source>
        <strain evidence="9 10">VKM Ac-2570</strain>
    </source>
</reference>
<dbReference type="CDD" id="cd06261">
    <property type="entry name" value="TM_PBP2"/>
    <property type="match status" value="1"/>
</dbReference>
<dbReference type="InterPro" id="IPR035906">
    <property type="entry name" value="MetI-like_sf"/>
</dbReference>
<evidence type="ECO:0000256" key="5">
    <source>
        <dbReference type="ARBA" id="ARBA00022989"/>
    </source>
</evidence>
<gene>
    <name evidence="9" type="ORF">EV650_3095</name>
</gene>
<keyword evidence="6 7" id="KW-0472">Membrane</keyword>
<feature type="transmembrane region" description="Helical" evidence="7">
    <location>
        <begin position="258"/>
        <end position="283"/>
    </location>
</feature>
<comment type="caution">
    <text evidence="9">The sequence shown here is derived from an EMBL/GenBank/DDBJ whole genome shotgun (WGS) entry which is preliminary data.</text>
</comment>
<evidence type="ECO:0000256" key="6">
    <source>
        <dbReference type="ARBA" id="ARBA00023136"/>
    </source>
</evidence>
<evidence type="ECO:0000256" key="4">
    <source>
        <dbReference type="ARBA" id="ARBA00022692"/>
    </source>
</evidence>
<dbReference type="PROSITE" id="PS50928">
    <property type="entry name" value="ABC_TM1"/>
    <property type="match status" value="1"/>
</dbReference>
<feature type="transmembrane region" description="Helical" evidence="7">
    <location>
        <begin position="162"/>
        <end position="185"/>
    </location>
</feature>
<keyword evidence="3" id="KW-1003">Cell membrane</keyword>
<protein>
    <submittedName>
        <fullName evidence="9">Carbohydrate ABC transporter membrane protein 1 (CUT1 family)</fullName>
    </submittedName>
</protein>
<dbReference type="GO" id="GO:0005886">
    <property type="term" value="C:plasma membrane"/>
    <property type="evidence" value="ECO:0007669"/>
    <property type="project" value="UniProtKB-SubCell"/>
</dbReference>
<dbReference type="SUPFAM" id="SSF161098">
    <property type="entry name" value="MetI-like"/>
    <property type="match status" value="1"/>
</dbReference>
<comment type="subcellular location">
    <subcellularLocation>
        <location evidence="1 7">Cell membrane</location>
        <topology evidence="1 7">Multi-pass membrane protein</topology>
    </subcellularLocation>
</comment>
<dbReference type="InterPro" id="IPR050809">
    <property type="entry name" value="UgpAE/MalFG_permease"/>
</dbReference>
<sequence length="290" mass="31799">MRMTRRAAVLLVVPAVAAYIVFAIYPLVRGIAVSFTDAKGLASGHFIGLQNYRVMLRDPTITAAFRNTIVYTIVVVVVQNSLALAVAWWMYSLPRIRNAIRASLLLPAMMALVAVSYLWSFIYSPLGGPLNIIMDTLGLRRLEQVWLGDPHTALMSIAAAYIWMYTGYTAAIYLSNYLAIPASVMEAAMIDGARGWKRFRTIDWPLLGPALTVNVTLATIGSLRVFDLPFIMTKGGPANSTQTLSLVIYQNSFAGFEFAYGTAIAVVLLVLTVVVGVTLTTLLRRREVAL</sequence>
<dbReference type="PANTHER" id="PTHR43227">
    <property type="entry name" value="BLL4140 PROTEIN"/>
    <property type="match status" value="1"/>
</dbReference>
<evidence type="ECO:0000259" key="8">
    <source>
        <dbReference type="PROSITE" id="PS50928"/>
    </source>
</evidence>
<evidence type="ECO:0000256" key="1">
    <source>
        <dbReference type="ARBA" id="ARBA00004651"/>
    </source>
</evidence>
<dbReference type="InterPro" id="IPR000515">
    <property type="entry name" value="MetI-like"/>
</dbReference>
<keyword evidence="5 7" id="KW-1133">Transmembrane helix</keyword>
<evidence type="ECO:0000256" key="3">
    <source>
        <dbReference type="ARBA" id="ARBA00022475"/>
    </source>
</evidence>
<accession>A0A4V3G8U1</accession>
<feature type="domain" description="ABC transmembrane type-1" evidence="8">
    <location>
        <begin position="65"/>
        <end position="279"/>
    </location>
</feature>
<dbReference type="Gene3D" id="1.10.3720.10">
    <property type="entry name" value="MetI-like"/>
    <property type="match status" value="1"/>
</dbReference>
<dbReference type="PANTHER" id="PTHR43227:SF8">
    <property type="entry name" value="DIACETYLCHITOBIOSE UPTAKE SYSTEM PERMEASE PROTEIN DASB"/>
    <property type="match status" value="1"/>
</dbReference>
<keyword evidence="4 7" id="KW-0812">Transmembrane</keyword>
<evidence type="ECO:0000256" key="2">
    <source>
        <dbReference type="ARBA" id="ARBA00022448"/>
    </source>
</evidence>
<keyword evidence="2 7" id="KW-0813">Transport</keyword>
<dbReference type="Pfam" id="PF00528">
    <property type="entry name" value="BPD_transp_1"/>
    <property type="match status" value="1"/>
</dbReference>
<dbReference type="Proteomes" id="UP000295447">
    <property type="component" value="Unassembled WGS sequence"/>
</dbReference>
<feature type="transmembrane region" description="Helical" evidence="7">
    <location>
        <begin position="206"/>
        <end position="226"/>
    </location>
</feature>
<keyword evidence="10" id="KW-1185">Reference proteome</keyword>
<organism evidence="9 10">
    <name type="scientific">Kribbella kalugense</name>
    <dbReference type="NCBI Taxonomy" id="2512221"/>
    <lineage>
        <taxon>Bacteria</taxon>
        <taxon>Bacillati</taxon>
        <taxon>Actinomycetota</taxon>
        <taxon>Actinomycetes</taxon>
        <taxon>Propionibacteriales</taxon>
        <taxon>Kribbellaceae</taxon>
        <taxon>Kribbella</taxon>
    </lineage>
</organism>
<feature type="transmembrane region" description="Helical" evidence="7">
    <location>
        <begin position="103"/>
        <end position="122"/>
    </location>
</feature>
<dbReference type="OrthoDB" id="9804439at2"/>
<evidence type="ECO:0000256" key="7">
    <source>
        <dbReference type="RuleBase" id="RU363032"/>
    </source>
</evidence>
<dbReference type="EMBL" id="SODF01000001">
    <property type="protein sequence ID" value="TDW24224.1"/>
    <property type="molecule type" value="Genomic_DNA"/>
</dbReference>
<feature type="transmembrane region" description="Helical" evidence="7">
    <location>
        <begin position="69"/>
        <end position="91"/>
    </location>
</feature>